<gene>
    <name evidence="2" type="ORF">MtrunA17_Chr3g0092661</name>
</gene>
<keyword evidence="1" id="KW-1133">Transmembrane helix</keyword>
<organism evidence="2">
    <name type="scientific">Medicago truncatula</name>
    <name type="common">Barrel medic</name>
    <name type="synonym">Medicago tribuloides</name>
    <dbReference type="NCBI Taxonomy" id="3880"/>
    <lineage>
        <taxon>Eukaryota</taxon>
        <taxon>Viridiplantae</taxon>
        <taxon>Streptophyta</taxon>
        <taxon>Embryophyta</taxon>
        <taxon>Tracheophyta</taxon>
        <taxon>Spermatophyta</taxon>
        <taxon>Magnoliopsida</taxon>
        <taxon>eudicotyledons</taxon>
        <taxon>Gunneridae</taxon>
        <taxon>Pentapetalae</taxon>
        <taxon>rosids</taxon>
        <taxon>fabids</taxon>
        <taxon>Fabales</taxon>
        <taxon>Fabaceae</taxon>
        <taxon>Papilionoideae</taxon>
        <taxon>50 kb inversion clade</taxon>
        <taxon>NPAAA clade</taxon>
        <taxon>Hologalegina</taxon>
        <taxon>IRL clade</taxon>
        <taxon>Trifolieae</taxon>
        <taxon>Medicago</taxon>
    </lineage>
</organism>
<comment type="caution">
    <text evidence="2">The sequence shown here is derived from an EMBL/GenBank/DDBJ whole genome shotgun (WGS) entry which is preliminary data.</text>
</comment>
<protein>
    <recommendedName>
        <fullName evidence="3">Transmembrane protein</fullName>
    </recommendedName>
</protein>
<dbReference type="Gramene" id="rna14590">
    <property type="protein sequence ID" value="RHN66577.1"/>
    <property type="gene ID" value="gene14590"/>
</dbReference>
<evidence type="ECO:0000256" key="1">
    <source>
        <dbReference type="SAM" id="Phobius"/>
    </source>
</evidence>
<evidence type="ECO:0008006" key="3">
    <source>
        <dbReference type="Google" id="ProtNLM"/>
    </source>
</evidence>
<dbReference type="Proteomes" id="UP000265566">
    <property type="component" value="Chromosome 3"/>
</dbReference>
<keyword evidence="1" id="KW-0812">Transmembrane</keyword>
<keyword evidence="1" id="KW-0472">Membrane</keyword>
<name>A0A396IUG5_MEDTR</name>
<reference evidence="2" key="1">
    <citation type="journal article" date="2018" name="Nat. Plants">
        <title>Whole-genome landscape of Medicago truncatula symbiotic genes.</title>
        <authorList>
            <person name="Pecrix Y."/>
            <person name="Gamas P."/>
            <person name="Carrere S."/>
        </authorList>
    </citation>
    <scope>NUCLEOTIDE SEQUENCE</scope>
    <source>
        <tissue evidence="2">Leaves</tissue>
    </source>
</reference>
<evidence type="ECO:0000313" key="2">
    <source>
        <dbReference type="EMBL" id="RHN66577.1"/>
    </source>
</evidence>
<accession>A0A396IUG5</accession>
<feature type="transmembrane region" description="Helical" evidence="1">
    <location>
        <begin position="7"/>
        <end position="28"/>
    </location>
</feature>
<sequence length="54" mass="6179">MSRAIGVWILFLWSFAMECCMLFILGIPSIYDDLYFVVSVLPIHICSFVQGLGY</sequence>
<dbReference type="EMBL" id="PSQE01000003">
    <property type="protein sequence ID" value="RHN66577.1"/>
    <property type="molecule type" value="Genomic_DNA"/>
</dbReference>
<proteinExistence type="predicted"/>
<dbReference type="AlphaFoldDB" id="A0A396IUG5"/>
<feature type="transmembrane region" description="Helical" evidence="1">
    <location>
        <begin position="34"/>
        <end position="53"/>
    </location>
</feature>